<proteinExistence type="predicted"/>
<accession>A0AAW9S7I1</accession>
<keyword evidence="1" id="KW-0175">Coiled coil</keyword>
<dbReference type="EMBL" id="JBDKWZ010000005">
    <property type="protein sequence ID" value="MEN7548368.1"/>
    <property type="molecule type" value="Genomic_DNA"/>
</dbReference>
<feature type="coiled-coil region" evidence="1">
    <location>
        <begin position="259"/>
        <end position="304"/>
    </location>
</feature>
<dbReference type="RefSeq" id="WP_346821147.1">
    <property type="nucleotide sequence ID" value="NZ_JBDKWZ010000005.1"/>
</dbReference>
<comment type="caution">
    <text evidence="2">The sequence shown here is derived from an EMBL/GenBank/DDBJ whole genome shotgun (WGS) entry which is preliminary data.</text>
</comment>
<evidence type="ECO:0000313" key="2">
    <source>
        <dbReference type="EMBL" id="MEN7548368.1"/>
    </source>
</evidence>
<organism evidence="2 3">
    <name type="scientific">Rapidithrix thailandica</name>
    <dbReference type="NCBI Taxonomy" id="413964"/>
    <lineage>
        <taxon>Bacteria</taxon>
        <taxon>Pseudomonadati</taxon>
        <taxon>Bacteroidota</taxon>
        <taxon>Cytophagia</taxon>
        <taxon>Cytophagales</taxon>
        <taxon>Flammeovirgaceae</taxon>
        <taxon>Rapidithrix</taxon>
    </lineage>
</organism>
<evidence type="ECO:0000313" key="3">
    <source>
        <dbReference type="Proteomes" id="UP001403385"/>
    </source>
</evidence>
<name>A0AAW9S7I1_9BACT</name>
<dbReference type="Proteomes" id="UP001403385">
    <property type="component" value="Unassembled WGS sequence"/>
</dbReference>
<dbReference type="SUPFAM" id="SSF55486">
    <property type="entry name" value="Metalloproteases ('zincins'), catalytic domain"/>
    <property type="match status" value="1"/>
</dbReference>
<keyword evidence="3" id="KW-1185">Reference proteome</keyword>
<gene>
    <name evidence="2" type="ORF">AAG747_10645</name>
</gene>
<protein>
    <submittedName>
        <fullName evidence="2">Uncharacterized protein</fullName>
    </submittedName>
</protein>
<sequence length="470" mass="53924">MAIIYESGNPDNCLVIPDLELPIRVRQCRIEFTPQSSDYKDGVFGFTELSNSLIQNCESDVEALKREFTPVPLEIEGDEYYPSWISIRQGQTITLKLKWKKESVLEEYDRIAFDPHDDFTFSEPDELRDATKDFKKGLKEIRITCNATNTAPARLKIKAHVRGSSQVVGVLNVFYPDPKSFNVQFVAVETKTDGSDRDEIDDVADIQQLRASFQAAFNPMLLDVNFHNNAQDLEGLDISNLATIRQQMAQEKTTRTQELSEVETTLAEKQEELRVAKENPEADVSELTQTISQLESQVSELNVTKLKLDSDFGVVNYNDDRIYVGGQPNKIQTSFVGREILLERLKILHQRENGQQINDNVIYVYLTNLECNEPNTTNQEKVNYKNGISKGNVCVLFLGNNENKPYKEVPHEVMHSLGLPHTFPENTEKDVSKDHIFKQTKTDNYMDYNNTAKHTYKWQWQRLHNSNLTQ</sequence>
<dbReference type="AlphaFoldDB" id="A0AAW9S7I1"/>
<reference evidence="2 3" key="1">
    <citation type="submission" date="2024-04" db="EMBL/GenBank/DDBJ databases">
        <title>Novel genus in family Flammeovirgaceae.</title>
        <authorList>
            <person name="Nguyen T.H."/>
            <person name="Vuong T.Q."/>
            <person name="Le H."/>
            <person name="Kim S.-G."/>
        </authorList>
    </citation>
    <scope>NUCLEOTIDE SEQUENCE [LARGE SCALE GENOMIC DNA]</scope>
    <source>
        <strain evidence="2 3">JCM 23209</strain>
    </source>
</reference>
<evidence type="ECO:0000256" key="1">
    <source>
        <dbReference type="SAM" id="Coils"/>
    </source>
</evidence>